<evidence type="ECO:0000313" key="1">
    <source>
        <dbReference type="EMBL" id="JAP24791.1"/>
    </source>
</evidence>
<protein>
    <submittedName>
        <fullName evidence="1">Putative ovule protein</fullName>
    </submittedName>
</protein>
<sequence length="71" mass="8606">MKQKELKPNIHSFFHDFFSFFLESKLHDYLFIIHLEKRQNSIKTDLYSLLQQNHARGQNPHFLKHPNSVPE</sequence>
<reference evidence="1" key="1">
    <citation type="submission" date="2015-12" db="EMBL/GenBank/DDBJ databases">
        <title>Gene expression during late stages of embryo sac development: a critical building block for successful pollen-pistil interactions.</title>
        <authorList>
            <person name="Liu Y."/>
            <person name="Joly V."/>
            <person name="Sabar M."/>
            <person name="Matton D.P."/>
        </authorList>
    </citation>
    <scope>NUCLEOTIDE SEQUENCE</scope>
</reference>
<dbReference type="AlphaFoldDB" id="A0A0V0HXB6"/>
<name>A0A0V0HXB6_SOLCH</name>
<organism evidence="1">
    <name type="scientific">Solanum chacoense</name>
    <name type="common">Chaco potato</name>
    <dbReference type="NCBI Taxonomy" id="4108"/>
    <lineage>
        <taxon>Eukaryota</taxon>
        <taxon>Viridiplantae</taxon>
        <taxon>Streptophyta</taxon>
        <taxon>Embryophyta</taxon>
        <taxon>Tracheophyta</taxon>
        <taxon>Spermatophyta</taxon>
        <taxon>Magnoliopsida</taxon>
        <taxon>eudicotyledons</taxon>
        <taxon>Gunneridae</taxon>
        <taxon>Pentapetalae</taxon>
        <taxon>asterids</taxon>
        <taxon>lamiids</taxon>
        <taxon>Solanales</taxon>
        <taxon>Solanaceae</taxon>
        <taxon>Solanoideae</taxon>
        <taxon>Solaneae</taxon>
        <taxon>Solanum</taxon>
    </lineage>
</organism>
<proteinExistence type="predicted"/>
<accession>A0A0V0HXB6</accession>
<dbReference type="EMBL" id="GEDG01014004">
    <property type="protein sequence ID" value="JAP24791.1"/>
    <property type="molecule type" value="Transcribed_RNA"/>
</dbReference>